<keyword evidence="3" id="KW-0813">Transport</keyword>
<dbReference type="Gene3D" id="3.40.190.10">
    <property type="entry name" value="Periplasmic binding protein-like II"/>
    <property type="match status" value="2"/>
</dbReference>
<organism evidence="6 7">
    <name type="scientific">Kitasatospora nipponensis</name>
    <dbReference type="NCBI Taxonomy" id="258049"/>
    <lineage>
        <taxon>Bacteria</taxon>
        <taxon>Bacillati</taxon>
        <taxon>Actinomycetota</taxon>
        <taxon>Actinomycetes</taxon>
        <taxon>Kitasatosporales</taxon>
        <taxon>Streptomycetaceae</taxon>
        <taxon>Kitasatospora</taxon>
    </lineage>
</organism>
<evidence type="ECO:0000313" key="6">
    <source>
        <dbReference type="EMBL" id="GAA1267656.1"/>
    </source>
</evidence>
<accession>A0ABN1WXS2</accession>
<feature type="chain" id="PRO_5046727840" evidence="5">
    <location>
        <begin position="23"/>
        <end position="456"/>
    </location>
</feature>
<dbReference type="Pfam" id="PF13416">
    <property type="entry name" value="SBP_bac_8"/>
    <property type="match status" value="1"/>
</dbReference>
<evidence type="ECO:0000256" key="5">
    <source>
        <dbReference type="SAM" id="SignalP"/>
    </source>
</evidence>
<evidence type="ECO:0000256" key="4">
    <source>
        <dbReference type="ARBA" id="ARBA00022729"/>
    </source>
</evidence>
<dbReference type="Proteomes" id="UP001500037">
    <property type="component" value="Unassembled WGS sequence"/>
</dbReference>
<dbReference type="InterPro" id="IPR006059">
    <property type="entry name" value="SBP"/>
</dbReference>
<sequence length="456" mass="47961">MRRLIAATIVAGLALTACSSSSKSGSDQAGAPGPQALADAKGVTTVTFWHAMTGQNATVLTSLVDAFNQAHQGKIEVKPLFQGTYDDVIAKYKASVQQKATPSLVQVYDIGTRFMIDSKQTVPVQGFVDKDGYQLADIEPNIRSYYTVGGKLDSMPFNSSMPLLYLNADAFKAAGLDPAQPPRTLAELGEAAKKLTVKDGSGQTTQYGFGAAIYGWFVEQLLAESGSLYCDQGNGRDAKATKVVYDSPQGAEVLQWWADLVKGGYAVNTGPVTADAQAAFKAGRMAMNLESTGVLGGYTQAAKFTVATAPFPKITDADAGGPVVGGASLWIDGPGHSDAEQRAAWEFVKFLSDPAQQATWHTGTGYFPTNSKALEDPKDKAWLAKYPQFQTAIDELHATKAAPATAGCLLGVMPQARKGVETAIQQTIGGKPAAQALADAVKAIQPAIDSYNTSVG</sequence>
<dbReference type="CDD" id="cd14748">
    <property type="entry name" value="PBP2_UgpB"/>
    <property type="match status" value="1"/>
</dbReference>
<reference evidence="6 7" key="1">
    <citation type="journal article" date="2019" name="Int. J. Syst. Evol. Microbiol.">
        <title>The Global Catalogue of Microorganisms (GCM) 10K type strain sequencing project: providing services to taxonomists for standard genome sequencing and annotation.</title>
        <authorList>
            <consortium name="The Broad Institute Genomics Platform"/>
            <consortium name="The Broad Institute Genome Sequencing Center for Infectious Disease"/>
            <person name="Wu L."/>
            <person name="Ma J."/>
        </authorList>
    </citation>
    <scope>NUCLEOTIDE SEQUENCE [LARGE SCALE GENOMIC DNA]</scope>
    <source>
        <strain evidence="6 7">JCM 13004</strain>
    </source>
</reference>
<feature type="signal peptide" evidence="5">
    <location>
        <begin position="1"/>
        <end position="22"/>
    </location>
</feature>
<comment type="similarity">
    <text evidence="2">Belongs to the bacterial solute-binding protein 1 family.</text>
</comment>
<keyword evidence="4 5" id="KW-0732">Signal</keyword>
<evidence type="ECO:0000256" key="3">
    <source>
        <dbReference type="ARBA" id="ARBA00022448"/>
    </source>
</evidence>
<evidence type="ECO:0000313" key="7">
    <source>
        <dbReference type="Proteomes" id="UP001500037"/>
    </source>
</evidence>
<dbReference type="InterPro" id="IPR050490">
    <property type="entry name" value="Bact_solute-bd_prot1"/>
</dbReference>
<dbReference type="RefSeq" id="WP_344445769.1">
    <property type="nucleotide sequence ID" value="NZ_BAAALF010000185.1"/>
</dbReference>
<dbReference type="EMBL" id="BAAALF010000185">
    <property type="protein sequence ID" value="GAA1267656.1"/>
    <property type="molecule type" value="Genomic_DNA"/>
</dbReference>
<dbReference type="PROSITE" id="PS51257">
    <property type="entry name" value="PROKAR_LIPOPROTEIN"/>
    <property type="match status" value="1"/>
</dbReference>
<comment type="subcellular location">
    <subcellularLocation>
        <location evidence="1">Cell envelope</location>
    </subcellularLocation>
</comment>
<evidence type="ECO:0000256" key="1">
    <source>
        <dbReference type="ARBA" id="ARBA00004196"/>
    </source>
</evidence>
<dbReference type="PANTHER" id="PTHR43649:SF31">
    <property type="entry name" value="SN-GLYCEROL-3-PHOSPHATE-BINDING PERIPLASMIC PROTEIN UGPB"/>
    <property type="match status" value="1"/>
</dbReference>
<protein>
    <submittedName>
        <fullName evidence="6">ABC transporter substrate-binding protein</fullName>
    </submittedName>
</protein>
<keyword evidence="7" id="KW-1185">Reference proteome</keyword>
<comment type="caution">
    <text evidence="6">The sequence shown here is derived from an EMBL/GenBank/DDBJ whole genome shotgun (WGS) entry which is preliminary data.</text>
</comment>
<name>A0ABN1WXS2_9ACTN</name>
<proteinExistence type="inferred from homology"/>
<dbReference type="SUPFAM" id="SSF53850">
    <property type="entry name" value="Periplasmic binding protein-like II"/>
    <property type="match status" value="1"/>
</dbReference>
<dbReference type="PANTHER" id="PTHR43649">
    <property type="entry name" value="ARABINOSE-BINDING PROTEIN-RELATED"/>
    <property type="match status" value="1"/>
</dbReference>
<evidence type="ECO:0000256" key="2">
    <source>
        <dbReference type="ARBA" id="ARBA00008520"/>
    </source>
</evidence>
<gene>
    <name evidence="6" type="ORF">GCM10009665_65530</name>
</gene>